<evidence type="ECO:0000256" key="7">
    <source>
        <dbReference type="SAM" id="MobiDB-lite"/>
    </source>
</evidence>
<evidence type="ECO:0008006" key="10">
    <source>
        <dbReference type="Google" id="ProtNLM"/>
    </source>
</evidence>
<feature type="region of interest" description="Disordered" evidence="7">
    <location>
        <begin position="1"/>
        <end position="20"/>
    </location>
</feature>
<dbReference type="InterPro" id="IPR001577">
    <property type="entry name" value="Peptidase_M8"/>
</dbReference>
<dbReference type="GO" id="GO:0004222">
    <property type="term" value="F:metalloendopeptidase activity"/>
    <property type="evidence" value="ECO:0007669"/>
    <property type="project" value="InterPro"/>
</dbReference>
<accession>A0A511N8C6</accession>
<dbReference type="GO" id="GO:0006508">
    <property type="term" value="P:proteolysis"/>
    <property type="evidence" value="ECO:0007669"/>
    <property type="project" value="UniProtKB-KW"/>
</dbReference>
<organism evidence="8 9">
    <name type="scientific">Deinococcus cellulosilyticus (strain DSM 18568 / NBRC 106333 / KACC 11606 / 5516J-15)</name>
    <dbReference type="NCBI Taxonomy" id="1223518"/>
    <lineage>
        <taxon>Bacteria</taxon>
        <taxon>Thermotogati</taxon>
        <taxon>Deinococcota</taxon>
        <taxon>Deinococci</taxon>
        <taxon>Deinococcales</taxon>
        <taxon>Deinococcaceae</taxon>
        <taxon>Deinococcus</taxon>
    </lineage>
</organism>
<name>A0A511N8C6_DEIC1</name>
<evidence type="ECO:0000256" key="1">
    <source>
        <dbReference type="ARBA" id="ARBA00001947"/>
    </source>
</evidence>
<keyword evidence="6" id="KW-0482">Metalloprotease</keyword>
<reference evidence="8 9" key="1">
    <citation type="submission" date="2019-07" db="EMBL/GenBank/DDBJ databases">
        <title>Whole genome shotgun sequence of Deinococcus cellulosilyticus NBRC 106333.</title>
        <authorList>
            <person name="Hosoyama A."/>
            <person name="Uohara A."/>
            <person name="Ohji S."/>
            <person name="Ichikawa N."/>
        </authorList>
    </citation>
    <scope>NUCLEOTIDE SEQUENCE [LARGE SCALE GENOMIC DNA]</scope>
    <source>
        <strain evidence="8 9">NBRC 106333</strain>
    </source>
</reference>
<dbReference type="PANTHER" id="PTHR10942:SF0">
    <property type="entry name" value="LEISHMANOLYSIN-LIKE PEPTIDASE"/>
    <property type="match status" value="1"/>
</dbReference>
<dbReference type="GO" id="GO:0016020">
    <property type="term" value="C:membrane"/>
    <property type="evidence" value="ECO:0007669"/>
    <property type="project" value="InterPro"/>
</dbReference>
<dbReference type="SUPFAM" id="SSF55486">
    <property type="entry name" value="Metalloproteases ('zincins'), catalytic domain"/>
    <property type="match status" value="2"/>
</dbReference>
<dbReference type="EMBL" id="BJXB01000024">
    <property type="protein sequence ID" value="GEM48767.1"/>
    <property type="molecule type" value="Genomic_DNA"/>
</dbReference>
<comment type="caution">
    <text evidence="8">The sequence shown here is derived from an EMBL/GenBank/DDBJ whole genome shotgun (WGS) entry which is preliminary data.</text>
</comment>
<dbReference type="GO" id="GO:0005737">
    <property type="term" value="C:cytoplasm"/>
    <property type="evidence" value="ECO:0007669"/>
    <property type="project" value="TreeGrafter"/>
</dbReference>
<dbReference type="PANTHER" id="PTHR10942">
    <property type="entry name" value="LEISHMANOLYSIN-LIKE PEPTIDASE"/>
    <property type="match status" value="1"/>
</dbReference>
<dbReference type="GO" id="GO:0007155">
    <property type="term" value="P:cell adhesion"/>
    <property type="evidence" value="ECO:0007669"/>
    <property type="project" value="InterPro"/>
</dbReference>
<evidence type="ECO:0000313" key="9">
    <source>
        <dbReference type="Proteomes" id="UP000321306"/>
    </source>
</evidence>
<evidence type="ECO:0000256" key="6">
    <source>
        <dbReference type="ARBA" id="ARBA00023049"/>
    </source>
</evidence>
<evidence type="ECO:0000313" key="8">
    <source>
        <dbReference type="EMBL" id="GEM48767.1"/>
    </source>
</evidence>
<comment type="cofactor">
    <cofactor evidence="1">
        <name>Zn(2+)</name>
        <dbReference type="ChEBI" id="CHEBI:29105"/>
    </cofactor>
</comment>
<keyword evidence="4" id="KW-0378">Hydrolase</keyword>
<proteinExistence type="predicted"/>
<keyword evidence="5" id="KW-0862">Zinc</keyword>
<dbReference type="Gene3D" id="3.90.132.10">
    <property type="entry name" value="Leishmanolysin , domain 2"/>
    <property type="match status" value="1"/>
</dbReference>
<keyword evidence="2" id="KW-0645">Protease</keyword>
<gene>
    <name evidence="8" type="ORF">DC3_44020</name>
</gene>
<dbReference type="AlphaFoldDB" id="A0A511N8C6"/>
<evidence type="ECO:0000256" key="2">
    <source>
        <dbReference type="ARBA" id="ARBA00022670"/>
    </source>
</evidence>
<evidence type="ECO:0000256" key="4">
    <source>
        <dbReference type="ARBA" id="ARBA00022801"/>
    </source>
</evidence>
<protein>
    <recommendedName>
        <fullName evidence="10">Zinc metalloendopeptidase</fullName>
    </recommendedName>
</protein>
<evidence type="ECO:0000256" key="5">
    <source>
        <dbReference type="ARBA" id="ARBA00022833"/>
    </source>
</evidence>
<keyword evidence="9" id="KW-1185">Reference proteome</keyword>
<evidence type="ECO:0000256" key="3">
    <source>
        <dbReference type="ARBA" id="ARBA00022723"/>
    </source>
</evidence>
<dbReference type="Pfam" id="PF01457">
    <property type="entry name" value="Peptidase_M8"/>
    <property type="match status" value="1"/>
</dbReference>
<sequence length="274" mass="29978">MMGCTPLGPSQQGTPHPGDKFSIALVFPENASLNNQQKSLFVQAARRWEQVITQGLPDVGGATPVDDIVITASATQIDGPGKVMSRSGPLLVREGNHLPITGMIEFDLYDLQAREIDGTLKNVILHEMGHVLGIGTIWNRYLKYDNQTGCLDSSRITYTGTHANQQFHQLGEQGLIPVENQYGAGNKCGHWDEETFKSELMTGFSTSNPMPLSKMTIGALQDLGYRVNYNAADPYSLPFSGVQAQHHNAEEHHEILTVPRVLKAGETLIVDGLQ</sequence>
<dbReference type="Proteomes" id="UP000321306">
    <property type="component" value="Unassembled WGS sequence"/>
</dbReference>
<keyword evidence="3" id="KW-0479">Metal-binding</keyword>
<dbReference type="GO" id="GO:0046872">
    <property type="term" value="F:metal ion binding"/>
    <property type="evidence" value="ECO:0007669"/>
    <property type="project" value="UniProtKB-KW"/>
</dbReference>